<dbReference type="Gene3D" id="3.40.50.720">
    <property type="entry name" value="NAD(P)-binding Rossmann-like Domain"/>
    <property type="match status" value="2"/>
</dbReference>
<accession>A0A0F0LC23</accession>
<dbReference type="EMBL" id="JYIX01000040">
    <property type="protein sequence ID" value="KJL30688.1"/>
    <property type="molecule type" value="Genomic_DNA"/>
</dbReference>
<dbReference type="InterPro" id="IPR036291">
    <property type="entry name" value="NAD(P)-bd_dom_sf"/>
</dbReference>
<dbReference type="PANTHER" id="PTHR43333">
    <property type="entry name" value="2-HACID_DH_C DOMAIN-CONTAINING PROTEIN"/>
    <property type="match status" value="1"/>
</dbReference>
<proteinExistence type="predicted"/>
<feature type="domain" description="D-isomer specific 2-hydroxyacid dehydrogenase NAD-binding" evidence="3">
    <location>
        <begin position="141"/>
        <end position="312"/>
    </location>
</feature>
<dbReference type="Proteomes" id="UP000033740">
    <property type="component" value="Unassembled WGS sequence"/>
</dbReference>
<dbReference type="SUPFAM" id="SSF51735">
    <property type="entry name" value="NAD(P)-binding Rossmann-fold domains"/>
    <property type="match status" value="1"/>
</dbReference>
<dbReference type="STRING" id="582680.RS86_03629"/>
<dbReference type="RefSeq" id="WP_045273689.1">
    <property type="nucleotide sequence ID" value="NZ_JYIX01000040.1"/>
</dbReference>
<evidence type="ECO:0000256" key="1">
    <source>
        <dbReference type="ARBA" id="ARBA00023002"/>
    </source>
</evidence>
<dbReference type="AlphaFoldDB" id="A0A0F0LC23"/>
<keyword evidence="5" id="KW-1185">Reference proteome</keyword>
<keyword evidence="1 4" id="KW-0560">Oxidoreductase</keyword>
<gene>
    <name evidence="4" type="primary">ghrA</name>
    <name evidence="4" type="ORF">RS86_03629</name>
</gene>
<keyword evidence="2" id="KW-0520">NAD</keyword>
<dbReference type="GO" id="GO:0030267">
    <property type="term" value="F:glyoxylate reductase (NADPH) activity"/>
    <property type="evidence" value="ECO:0007669"/>
    <property type="project" value="UniProtKB-EC"/>
</dbReference>
<dbReference type="EC" id="1.1.1.79" evidence="4"/>
<dbReference type="CDD" id="cd05300">
    <property type="entry name" value="2-Hacid_dh_1"/>
    <property type="match status" value="1"/>
</dbReference>
<evidence type="ECO:0000313" key="4">
    <source>
        <dbReference type="EMBL" id="KJL30688.1"/>
    </source>
</evidence>
<sequence length="349" mass="36516">MSARLRAVVAAPLASELCELIVSLEPRVDLVVDPSLVAPMRHPADFSGDPSFRRTAEQQSMFEGMLDSADVLYGIPDVDPVALARTVRANPLLRWVHTMAAGGGGQVRAAGLTGEELGRVAFTTSAGVHGDALAEFAVFGVFAGAKHLPRLLGQQRERVWSGRWVMGQVSDLTVLVLGLGGIGAVVAAKLSALGATVIGTSRSGASVPGVARTVHPDNVGEVLAQVDAVVATLPGTDATHHLIGPEFLSVLKPGATVVNVGRGTVIDESALLAALDAGVVGFAALDVFEVEPLPEASALWGHPRVLVSPHTAALDVREDRRIAELFAENATRFLDGLPMRNVVDTVEFY</sequence>
<evidence type="ECO:0000256" key="2">
    <source>
        <dbReference type="ARBA" id="ARBA00023027"/>
    </source>
</evidence>
<dbReference type="InterPro" id="IPR006140">
    <property type="entry name" value="D-isomer_DH_NAD-bd"/>
</dbReference>
<comment type="caution">
    <text evidence="4">The sequence shown here is derived from an EMBL/GenBank/DDBJ whole genome shotgun (WGS) entry which is preliminary data.</text>
</comment>
<dbReference type="PANTHER" id="PTHR43333:SF1">
    <property type="entry name" value="D-ISOMER SPECIFIC 2-HYDROXYACID DEHYDROGENASE NAD-BINDING DOMAIN-CONTAINING PROTEIN"/>
    <property type="match status" value="1"/>
</dbReference>
<organism evidence="4 5">
    <name type="scientific">Microbacterium azadirachtae</name>
    <dbReference type="NCBI Taxonomy" id="582680"/>
    <lineage>
        <taxon>Bacteria</taxon>
        <taxon>Bacillati</taxon>
        <taxon>Actinomycetota</taxon>
        <taxon>Actinomycetes</taxon>
        <taxon>Micrococcales</taxon>
        <taxon>Microbacteriaceae</taxon>
        <taxon>Microbacterium</taxon>
    </lineage>
</organism>
<reference evidence="4 5" key="1">
    <citation type="submission" date="2015-02" db="EMBL/GenBank/DDBJ databases">
        <title>Draft genome sequences of ten Microbacterium spp. with emphasis on heavy metal contaminated environments.</title>
        <authorList>
            <person name="Corretto E."/>
        </authorList>
    </citation>
    <scope>NUCLEOTIDE SEQUENCE [LARGE SCALE GENOMIC DNA]</scope>
    <source>
        <strain evidence="4 5">ARN176</strain>
    </source>
</reference>
<keyword evidence="4" id="KW-0670">Pyruvate</keyword>
<evidence type="ECO:0000313" key="5">
    <source>
        <dbReference type="Proteomes" id="UP000033740"/>
    </source>
</evidence>
<dbReference type="PATRIC" id="fig|582680.6.peg.3714"/>
<protein>
    <submittedName>
        <fullName evidence="4">Glyoxylate/hydroxypyruvate reductase A</fullName>
        <ecNumber evidence="4">1.1.1.79</ecNumber>
    </submittedName>
</protein>
<name>A0A0F0LC23_9MICO</name>
<evidence type="ECO:0000259" key="3">
    <source>
        <dbReference type="Pfam" id="PF02826"/>
    </source>
</evidence>
<dbReference type="Pfam" id="PF02826">
    <property type="entry name" value="2-Hacid_dh_C"/>
    <property type="match status" value="1"/>
</dbReference>
<dbReference type="GO" id="GO:0051287">
    <property type="term" value="F:NAD binding"/>
    <property type="evidence" value="ECO:0007669"/>
    <property type="project" value="InterPro"/>
</dbReference>